<dbReference type="Gene3D" id="3.10.50.40">
    <property type="match status" value="1"/>
</dbReference>
<dbReference type="Proteomes" id="UP000069205">
    <property type="component" value="Chromosome"/>
</dbReference>
<keyword evidence="5 9" id="KW-0697">Rotamase</keyword>
<comment type="similarity">
    <text evidence="3 10">Belongs to the FKBP-type PPIase family.</text>
</comment>
<comment type="function">
    <text evidence="8">Also involved in hydrogenase metallocenter assembly, probably by participating in the nickel insertion step. This function in hydrogenase biosynthesis requires chaperone activity and the presence of the metal-binding domain, but not PPIase activity.</text>
</comment>
<comment type="catalytic activity">
    <reaction evidence="1 9 10">
        <text>[protein]-peptidylproline (omega=180) = [protein]-peptidylproline (omega=0)</text>
        <dbReference type="Rhea" id="RHEA:16237"/>
        <dbReference type="Rhea" id="RHEA-COMP:10747"/>
        <dbReference type="Rhea" id="RHEA-COMP:10748"/>
        <dbReference type="ChEBI" id="CHEBI:83833"/>
        <dbReference type="ChEBI" id="CHEBI:83834"/>
        <dbReference type="EC" id="5.2.1.8"/>
    </reaction>
</comment>
<evidence type="ECO:0000256" key="10">
    <source>
        <dbReference type="RuleBase" id="RU003915"/>
    </source>
</evidence>
<dbReference type="EMBL" id="CP011801">
    <property type="protein sequence ID" value="ALA58130.1"/>
    <property type="molecule type" value="Genomic_DNA"/>
</dbReference>
<evidence type="ECO:0000256" key="2">
    <source>
        <dbReference type="ARBA" id="ARBA00004496"/>
    </source>
</evidence>
<dbReference type="SUPFAM" id="SSF54534">
    <property type="entry name" value="FKBP-like"/>
    <property type="match status" value="1"/>
</dbReference>
<name>A0A0K2GB06_NITMO</name>
<keyword evidence="13" id="KW-1185">Reference proteome</keyword>
<evidence type="ECO:0000256" key="4">
    <source>
        <dbReference type="ARBA" id="ARBA00022490"/>
    </source>
</evidence>
<dbReference type="PATRIC" id="fig|42253.5.peg.1682"/>
<evidence type="ECO:0000256" key="7">
    <source>
        <dbReference type="ARBA" id="ARBA00023235"/>
    </source>
</evidence>
<dbReference type="PANTHER" id="PTHR47861">
    <property type="entry name" value="FKBP-TYPE PEPTIDYL-PROLYL CIS-TRANS ISOMERASE SLYD"/>
    <property type="match status" value="1"/>
</dbReference>
<dbReference type="InterPro" id="IPR046357">
    <property type="entry name" value="PPIase_dom_sf"/>
</dbReference>
<comment type="subcellular location">
    <subcellularLocation>
        <location evidence="2">Cytoplasm</location>
    </subcellularLocation>
</comment>
<evidence type="ECO:0000313" key="13">
    <source>
        <dbReference type="Proteomes" id="UP000069205"/>
    </source>
</evidence>
<dbReference type="GO" id="GO:0003755">
    <property type="term" value="F:peptidyl-prolyl cis-trans isomerase activity"/>
    <property type="evidence" value="ECO:0007669"/>
    <property type="project" value="UniProtKB-UniRule"/>
</dbReference>
<accession>A0A0K2GB06</accession>
<organism evidence="12 13">
    <name type="scientific">Nitrospira moscoviensis</name>
    <dbReference type="NCBI Taxonomy" id="42253"/>
    <lineage>
        <taxon>Bacteria</taxon>
        <taxon>Pseudomonadati</taxon>
        <taxon>Nitrospirota</taxon>
        <taxon>Nitrospiria</taxon>
        <taxon>Nitrospirales</taxon>
        <taxon>Nitrospiraceae</taxon>
        <taxon>Nitrospira</taxon>
    </lineage>
</organism>
<proteinExistence type="inferred from homology"/>
<evidence type="ECO:0000256" key="3">
    <source>
        <dbReference type="ARBA" id="ARBA00006577"/>
    </source>
</evidence>
<evidence type="ECO:0000256" key="6">
    <source>
        <dbReference type="ARBA" id="ARBA00023186"/>
    </source>
</evidence>
<evidence type="ECO:0000256" key="1">
    <source>
        <dbReference type="ARBA" id="ARBA00000971"/>
    </source>
</evidence>
<evidence type="ECO:0000313" key="12">
    <source>
        <dbReference type="EMBL" id="ALA58130.1"/>
    </source>
</evidence>
<dbReference type="KEGG" id="nmv:NITMOv2_1710"/>
<dbReference type="EC" id="5.2.1.8" evidence="10"/>
<keyword evidence="4" id="KW-0963">Cytoplasm</keyword>
<dbReference type="InterPro" id="IPR001179">
    <property type="entry name" value="PPIase_FKBP_dom"/>
</dbReference>
<evidence type="ECO:0000256" key="9">
    <source>
        <dbReference type="PROSITE-ProRule" id="PRU00277"/>
    </source>
</evidence>
<dbReference type="AlphaFoldDB" id="A0A0K2GB06"/>
<protein>
    <recommendedName>
        <fullName evidence="10">Peptidyl-prolyl cis-trans isomerase</fullName>
        <ecNumber evidence="10">5.2.1.8</ecNumber>
    </recommendedName>
</protein>
<dbReference type="GO" id="GO:0005737">
    <property type="term" value="C:cytoplasm"/>
    <property type="evidence" value="ECO:0007669"/>
    <property type="project" value="UniProtKB-SubCell"/>
</dbReference>
<keyword evidence="6" id="KW-0143">Chaperone</keyword>
<keyword evidence="7 9" id="KW-0413">Isomerase</keyword>
<dbReference type="GO" id="GO:0042026">
    <property type="term" value="P:protein refolding"/>
    <property type="evidence" value="ECO:0007669"/>
    <property type="project" value="UniProtKB-ARBA"/>
</dbReference>
<dbReference type="RefSeq" id="WP_053379336.1">
    <property type="nucleotide sequence ID" value="NZ_CP011801.1"/>
</dbReference>
<dbReference type="PANTHER" id="PTHR47861:SF3">
    <property type="entry name" value="FKBP-TYPE PEPTIDYL-PROLYL CIS-TRANS ISOMERASE SLYD"/>
    <property type="match status" value="1"/>
</dbReference>
<evidence type="ECO:0000256" key="5">
    <source>
        <dbReference type="ARBA" id="ARBA00023110"/>
    </source>
</evidence>
<dbReference type="Pfam" id="PF00254">
    <property type="entry name" value="FKBP_C"/>
    <property type="match status" value="1"/>
</dbReference>
<sequence length="141" mass="15227">MNKTVSNGNVVSLEYTVKLDNNEVIDTNVGKEPLTYTQGTNQIIPGVETAVEGMTVGQAKQAAVRPAQGYGERDPEALQEVPKDKLPPEIAVGTQLHGKDAQGRSVRPIVSAINDETVTLDFNHPLAGKTLYFDLKVLNID</sequence>
<feature type="domain" description="PPIase FKBP-type" evidence="11">
    <location>
        <begin position="8"/>
        <end position="102"/>
    </location>
</feature>
<dbReference type="STRING" id="42253.NITMOv2_1710"/>
<gene>
    <name evidence="12" type="ORF">NITMOv2_1710</name>
</gene>
<dbReference type="PROSITE" id="PS50059">
    <property type="entry name" value="FKBP_PPIASE"/>
    <property type="match status" value="1"/>
</dbReference>
<reference evidence="12 13" key="1">
    <citation type="journal article" date="2015" name="Proc. Natl. Acad. Sci. U.S.A.">
        <title>Expanded metabolic versatility of ubiquitous nitrite-oxidizing bacteria from the genus Nitrospira.</title>
        <authorList>
            <person name="Koch H."/>
            <person name="Lucker S."/>
            <person name="Albertsen M."/>
            <person name="Kitzinger K."/>
            <person name="Herbold C."/>
            <person name="Spieck E."/>
            <person name="Nielsen P.H."/>
            <person name="Wagner M."/>
            <person name="Daims H."/>
        </authorList>
    </citation>
    <scope>NUCLEOTIDE SEQUENCE [LARGE SCALE GENOMIC DNA]</scope>
    <source>
        <strain evidence="12 13">NSP M-1</strain>
    </source>
</reference>
<evidence type="ECO:0000256" key="8">
    <source>
        <dbReference type="ARBA" id="ARBA00037071"/>
    </source>
</evidence>
<evidence type="ECO:0000259" key="11">
    <source>
        <dbReference type="PROSITE" id="PS50059"/>
    </source>
</evidence>